<name>A0A1D2A789_AUXPR</name>
<dbReference type="EMBL" id="GDKF01003562">
    <property type="protein sequence ID" value="JAT75060.1"/>
    <property type="molecule type" value="Transcribed_RNA"/>
</dbReference>
<evidence type="ECO:0000256" key="1">
    <source>
        <dbReference type="PROSITE-ProRule" id="PRU00649"/>
    </source>
</evidence>
<proteinExistence type="predicted"/>
<feature type="region of interest" description="Disordered" evidence="2">
    <location>
        <begin position="152"/>
        <end position="183"/>
    </location>
</feature>
<protein>
    <recommendedName>
        <fullName evidence="3">TFIIS N-terminal domain-containing protein</fullName>
    </recommendedName>
</protein>
<dbReference type="PROSITE" id="PS51319">
    <property type="entry name" value="TFIIS_N"/>
    <property type="match status" value="1"/>
</dbReference>
<dbReference type="InterPro" id="IPR017923">
    <property type="entry name" value="TFIIS_N"/>
</dbReference>
<dbReference type="SUPFAM" id="SSF47676">
    <property type="entry name" value="Conserved domain common to transcription factors TFIIS, elongin A, CRSP70"/>
    <property type="match status" value="1"/>
</dbReference>
<dbReference type="AlphaFoldDB" id="A0A1D2A789"/>
<dbReference type="GO" id="GO:0005634">
    <property type="term" value="C:nucleus"/>
    <property type="evidence" value="ECO:0007669"/>
    <property type="project" value="UniProtKB-SubCell"/>
</dbReference>
<reference evidence="4" key="1">
    <citation type="submission" date="2015-08" db="EMBL/GenBank/DDBJ databases">
        <authorList>
            <person name="Babu N.S."/>
            <person name="Beckwith C.J."/>
            <person name="Beseler K.G."/>
            <person name="Brison A."/>
            <person name="Carone J.V."/>
            <person name="Caskin T.P."/>
            <person name="Diamond M."/>
            <person name="Durham M.E."/>
            <person name="Foxe J.M."/>
            <person name="Go M."/>
            <person name="Henderson B.A."/>
            <person name="Jones I.B."/>
            <person name="McGettigan J.A."/>
            <person name="Micheletti S.J."/>
            <person name="Nasrallah M.E."/>
            <person name="Ortiz D."/>
            <person name="Piller C.R."/>
            <person name="Privatt S.R."/>
            <person name="Schneider S.L."/>
            <person name="Sharp S."/>
            <person name="Smith T.C."/>
            <person name="Stanton J.D."/>
            <person name="Ullery H.E."/>
            <person name="Wilson R.J."/>
            <person name="Serrano M.G."/>
            <person name="Buck G."/>
            <person name="Lee V."/>
            <person name="Wang Y."/>
            <person name="Carvalho R."/>
            <person name="Voegtly L."/>
            <person name="Shi R."/>
            <person name="Duckworth R."/>
            <person name="Johnson A."/>
            <person name="Loviza R."/>
            <person name="Walstead R."/>
            <person name="Shah Z."/>
            <person name="Kiflezghi M."/>
            <person name="Wade K."/>
            <person name="Ball S.L."/>
            <person name="Bradley K.W."/>
            <person name="Asai D.J."/>
            <person name="Bowman C.A."/>
            <person name="Russell D.A."/>
            <person name="Pope W.H."/>
            <person name="Jacobs-Sera D."/>
            <person name="Hendrix R.W."/>
            <person name="Hatfull G.F."/>
        </authorList>
    </citation>
    <scope>NUCLEOTIDE SEQUENCE</scope>
</reference>
<comment type="subcellular location">
    <subcellularLocation>
        <location evidence="1">Nucleus</location>
    </subcellularLocation>
</comment>
<evidence type="ECO:0000256" key="2">
    <source>
        <dbReference type="SAM" id="MobiDB-lite"/>
    </source>
</evidence>
<keyword evidence="1" id="KW-0539">Nucleus</keyword>
<organism evidence="4">
    <name type="scientific">Auxenochlorella protothecoides</name>
    <name type="common">Green microalga</name>
    <name type="synonym">Chlorella protothecoides</name>
    <dbReference type="NCBI Taxonomy" id="3075"/>
    <lineage>
        <taxon>Eukaryota</taxon>
        <taxon>Viridiplantae</taxon>
        <taxon>Chlorophyta</taxon>
        <taxon>core chlorophytes</taxon>
        <taxon>Trebouxiophyceae</taxon>
        <taxon>Chlorellales</taxon>
        <taxon>Chlorellaceae</taxon>
        <taxon>Auxenochlorella</taxon>
    </lineage>
</organism>
<dbReference type="InterPro" id="IPR035441">
    <property type="entry name" value="TFIIS/LEDGF_dom_sf"/>
</dbReference>
<feature type="non-terminal residue" evidence="4">
    <location>
        <position position="183"/>
    </location>
</feature>
<feature type="domain" description="TFIIS N-terminal" evidence="3">
    <location>
        <begin position="30"/>
        <end position="101"/>
    </location>
</feature>
<accession>A0A1D2A789</accession>
<gene>
    <name evidence="4" type="ORF">g.2546</name>
</gene>
<evidence type="ECO:0000313" key="4">
    <source>
        <dbReference type="EMBL" id="JAT75060.1"/>
    </source>
</evidence>
<dbReference type="Gene3D" id="1.20.930.10">
    <property type="entry name" value="Conserved domain common to transcription factors TFIIS, elongin A, CRSP70"/>
    <property type="match status" value="1"/>
</dbReference>
<sequence>MAGQQRTLLNLSKVVRLDASTVCFTPADIQALRTVLLDPFQSKHDLLCALRKLDCYRLELADLTASGIGAAVATLTGHPKPDVARFAAALLCKLRAVAERGLFPRLPYDRAEAAAAPDGQPQTPKEAIAIAAQVARAARRARRLAAEADFLDVASSSSSDEDEGHGARGGTSNDGEWRPGGRG</sequence>
<evidence type="ECO:0000259" key="3">
    <source>
        <dbReference type="PROSITE" id="PS51319"/>
    </source>
</evidence>